<proteinExistence type="predicted"/>
<dbReference type="AlphaFoldDB" id="A0A1G8R987"/>
<dbReference type="STRING" id="555512.SAMN04487993_101947"/>
<dbReference type="Gene3D" id="1.10.600.10">
    <property type="entry name" value="Farnesyl Diphosphate Synthase"/>
    <property type="match status" value="1"/>
</dbReference>
<dbReference type="Proteomes" id="UP000199093">
    <property type="component" value="Unassembled WGS sequence"/>
</dbReference>
<protein>
    <submittedName>
        <fullName evidence="1">Phytoene/squalene synthetase</fullName>
    </submittedName>
</protein>
<gene>
    <name evidence="1" type="ORF">SAMN04487993_101947</name>
</gene>
<dbReference type="InterPro" id="IPR002060">
    <property type="entry name" value="Squ/phyt_synthse"/>
</dbReference>
<dbReference type="Pfam" id="PF00494">
    <property type="entry name" value="SQS_PSY"/>
    <property type="match status" value="1"/>
</dbReference>
<evidence type="ECO:0000313" key="1">
    <source>
        <dbReference type="EMBL" id="SDJ13614.1"/>
    </source>
</evidence>
<dbReference type="EMBL" id="FNEJ01000019">
    <property type="protein sequence ID" value="SDJ13614.1"/>
    <property type="molecule type" value="Genomic_DNA"/>
</dbReference>
<sequence length="254" mass="27134">MSGTLGFDADVTACAGLVERGDPDRFAAVMAAPAPQRPGLFVLYAFNLEVARAPWATQEPLIAEMRVQWWADVLAEIASGAGVRRHEVATPLSRLLDAEGARLLMPVVEARRRDAAREPMADVPTLRAYLAETGGALLWAAARALGSAQEARARAAGTRSALANYLLAVPEFLARGVNPLPAMTEAEFAALLRGHLEGVSGQADRPLSIAELACWRAPGILRRALRDPAAVPEGRLGGPEVLRRLSLLRRGLLL</sequence>
<accession>A0A1G8R987</accession>
<dbReference type="RefSeq" id="WP_089849918.1">
    <property type="nucleotide sequence ID" value="NZ_FNEJ01000019.1"/>
</dbReference>
<name>A0A1G8R987_9RHOB</name>
<dbReference type="OrthoDB" id="9814909at2"/>
<organism evidence="1 2">
    <name type="scientific">Salipiger marinus</name>
    <dbReference type="NCBI Taxonomy" id="555512"/>
    <lineage>
        <taxon>Bacteria</taxon>
        <taxon>Pseudomonadati</taxon>
        <taxon>Pseudomonadota</taxon>
        <taxon>Alphaproteobacteria</taxon>
        <taxon>Rhodobacterales</taxon>
        <taxon>Roseobacteraceae</taxon>
        <taxon>Salipiger</taxon>
    </lineage>
</organism>
<keyword evidence="2" id="KW-1185">Reference proteome</keyword>
<dbReference type="SUPFAM" id="SSF48576">
    <property type="entry name" value="Terpenoid synthases"/>
    <property type="match status" value="1"/>
</dbReference>
<reference evidence="1 2" key="1">
    <citation type="submission" date="2016-10" db="EMBL/GenBank/DDBJ databases">
        <authorList>
            <person name="de Groot N.N."/>
        </authorList>
    </citation>
    <scope>NUCLEOTIDE SEQUENCE [LARGE SCALE GENOMIC DNA]</scope>
    <source>
        <strain evidence="1 2">DSM 26424</strain>
    </source>
</reference>
<dbReference type="InterPro" id="IPR008949">
    <property type="entry name" value="Isoprenoid_synthase_dom_sf"/>
</dbReference>
<evidence type="ECO:0000313" key="2">
    <source>
        <dbReference type="Proteomes" id="UP000199093"/>
    </source>
</evidence>